<dbReference type="Pfam" id="PF00805">
    <property type="entry name" value="Pentapeptide"/>
    <property type="match status" value="2"/>
</dbReference>
<dbReference type="InterPro" id="IPR001646">
    <property type="entry name" value="5peptide_repeat"/>
</dbReference>
<proteinExistence type="predicted"/>
<dbReference type="PANTHER" id="PTHR14136">
    <property type="entry name" value="BTB_POZ DOMAIN-CONTAINING PROTEIN KCTD9"/>
    <property type="match status" value="1"/>
</dbReference>
<accession>A0ABX7JI82</accession>
<dbReference type="PANTHER" id="PTHR14136:SF17">
    <property type="entry name" value="BTB_POZ DOMAIN-CONTAINING PROTEIN KCTD9"/>
    <property type="match status" value="1"/>
</dbReference>
<dbReference type="InterPro" id="IPR051082">
    <property type="entry name" value="Pentapeptide-BTB/POZ_domain"/>
</dbReference>
<dbReference type="Gene3D" id="2.160.20.80">
    <property type="entry name" value="E3 ubiquitin-protein ligase SopA"/>
    <property type="match status" value="1"/>
</dbReference>
<dbReference type="RefSeq" id="WP_205294926.1">
    <property type="nucleotide sequence ID" value="NZ_CP070368.1"/>
</dbReference>
<reference evidence="1 2" key="1">
    <citation type="submission" date="2021-02" db="EMBL/GenBank/DDBJ databases">
        <title>Paracoccus methylovroum sp.nov., a new methanol and methylamine utilizing methylotrophic denitrifer.</title>
        <authorList>
            <person name="Timsy T."/>
            <person name="Behrendt U."/>
            <person name="Ulrich A."/>
            <person name="Spanner T."/>
            <person name="Foesel B.U."/>
            <person name="Horn M.A."/>
            <person name="Kolb S."/>
        </authorList>
    </citation>
    <scope>NUCLEOTIDE SEQUENCE [LARGE SCALE GENOMIC DNA]</scope>
    <source>
        <strain evidence="1 2">H4-D09</strain>
    </source>
</reference>
<organism evidence="1 2">
    <name type="scientific">Paracoccus methylovorus</name>
    <dbReference type="NCBI Taxonomy" id="2812658"/>
    <lineage>
        <taxon>Bacteria</taxon>
        <taxon>Pseudomonadati</taxon>
        <taxon>Pseudomonadota</taxon>
        <taxon>Alphaproteobacteria</taxon>
        <taxon>Rhodobacterales</taxon>
        <taxon>Paracoccaceae</taxon>
        <taxon>Paracoccus</taxon>
    </lineage>
</organism>
<dbReference type="EMBL" id="CP070368">
    <property type="protein sequence ID" value="QRZ13946.1"/>
    <property type="molecule type" value="Genomic_DNA"/>
</dbReference>
<protein>
    <submittedName>
        <fullName evidence="1">Pentapeptide repeat-containing protein</fullName>
    </submittedName>
</protein>
<keyword evidence="2" id="KW-1185">Reference proteome</keyword>
<dbReference type="Proteomes" id="UP000663629">
    <property type="component" value="Chromosome 1"/>
</dbReference>
<dbReference type="SUPFAM" id="SSF141571">
    <property type="entry name" value="Pentapeptide repeat-like"/>
    <property type="match status" value="1"/>
</dbReference>
<sequence>MAEYTRAQIVRRIATTGHLRLAGSDLAGLDLSGLTLVEADLSYADLTRADLTEAQLPASSLWSARAAGARFRNANLSGANLGLADLSDADLRGAILERADLTGARLDRADLSDARLRGAWLDTMQRALAMGAPPLRYPVRRPPVTHILRAGQIVEPVTLRCGDRLEVHLDSLTEAAVRHPDLARVEGAPILAGPELPQALAGPPFVLTFRAIAPGRGRLVLKAGADGPSVGLEVLVSP</sequence>
<evidence type="ECO:0000313" key="2">
    <source>
        <dbReference type="Proteomes" id="UP000663629"/>
    </source>
</evidence>
<gene>
    <name evidence="1" type="ORF">JWJ88_04600</name>
</gene>
<name>A0ABX7JI82_9RHOB</name>
<evidence type="ECO:0000313" key="1">
    <source>
        <dbReference type="EMBL" id="QRZ13946.1"/>
    </source>
</evidence>